<name>A0ABV5ISB9_9ACTN</name>
<keyword evidence="1" id="KW-0812">Transmembrane</keyword>
<reference evidence="2 3" key="1">
    <citation type="submission" date="2024-09" db="EMBL/GenBank/DDBJ databases">
        <authorList>
            <person name="Sun Q."/>
            <person name="Mori K."/>
        </authorList>
    </citation>
    <scope>NUCLEOTIDE SEQUENCE [LARGE SCALE GENOMIC DNA]</scope>
    <source>
        <strain evidence="2 3">CCM 3426</strain>
    </source>
</reference>
<comment type="caution">
    <text evidence="2">The sequence shown here is derived from an EMBL/GenBank/DDBJ whole genome shotgun (WGS) entry which is preliminary data.</text>
</comment>
<keyword evidence="3" id="KW-1185">Reference proteome</keyword>
<dbReference type="Proteomes" id="UP001589647">
    <property type="component" value="Unassembled WGS sequence"/>
</dbReference>
<evidence type="ECO:0000313" key="3">
    <source>
        <dbReference type="Proteomes" id="UP001589647"/>
    </source>
</evidence>
<dbReference type="EMBL" id="JBHMEI010000053">
    <property type="protein sequence ID" value="MFB9207437.1"/>
    <property type="molecule type" value="Genomic_DNA"/>
</dbReference>
<accession>A0ABV5ISB9</accession>
<keyword evidence="1" id="KW-0472">Membrane</keyword>
<feature type="transmembrane region" description="Helical" evidence="1">
    <location>
        <begin position="35"/>
        <end position="51"/>
    </location>
</feature>
<protein>
    <submittedName>
        <fullName evidence="2">Uncharacterized protein</fullName>
    </submittedName>
</protein>
<evidence type="ECO:0000256" key="1">
    <source>
        <dbReference type="SAM" id="Phobius"/>
    </source>
</evidence>
<organism evidence="2 3">
    <name type="scientific">Nonomuraea spiralis</name>
    <dbReference type="NCBI Taxonomy" id="46182"/>
    <lineage>
        <taxon>Bacteria</taxon>
        <taxon>Bacillati</taxon>
        <taxon>Actinomycetota</taxon>
        <taxon>Actinomycetes</taxon>
        <taxon>Streptosporangiales</taxon>
        <taxon>Streptosporangiaceae</taxon>
        <taxon>Nonomuraea</taxon>
    </lineage>
</organism>
<sequence>MSRLAEIVRRPRTWAVVGMLILVDLLAVLLLPEEMSAYAIIVISLTGAVLIG</sequence>
<proteinExistence type="predicted"/>
<dbReference type="RefSeq" id="WP_189653683.1">
    <property type="nucleotide sequence ID" value="NZ_BMRC01000046.1"/>
</dbReference>
<keyword evidence="1" id="KW-1133">Transmembrane helix</keyword>
<gene>
    <name evidence="2" type="ORF">ACFFV7_40055</name>
</gene>
<feature type="transmembrane region" description="Helical" evidence="1">
    <location>
        <begin position="12"/>
        <end position="29"/>
    </location>
</feature>
<evidence type="ECO:0000313" key="2">
    <source>
        <dbReference type="EMBL" id="MFB9207437.1"/>
    </source>
</evidence>